<evidence type="ECO:0000259" key="1">
    <source>
        <dbReference type="Pfam" id="PF00534"/>
    </source>
</evidence>
<evidence type="ECO:0000313" key="4">
    <source>
        <dbReference type="Proteomes" id="UP000271125"/>
    </source>
</evidence>
<dbReference type="EMBL" id="QNBD01000262">
    <property type="protein sequence ID" value="RKX68543.1"/>
    <property type="molecule type" value="Genomic_DNA"/>
</dbReference>
<dbReference type="Gene3D" id="3.40.50.2000">
    <property type="entry name" value="Glycogen Phosphorylase B"/>
    <property type="match status" value="2"/>
</dbReference>
<gene>
    <name evidence="3" type="ORF">DRP43_05470</name>
</gene>
<dbReference type="AlphaFoldDB" id="A0A660SD08"/>
<dbReference type="PANTHER" id="PTHR45947:SF3">
    <property type="entry name" value="SULFOQUINOVOSYL TRANSFERASE SQD2"/>
    <property type="match status" value="1"/>
</dbReference>
<reference evidence="3 4" key="1">
    <citation type="submission" date="2018-06" db="EMBL/GenBank/DDBJ databases">
        <title>Extensive metabolic versatility and redundancy in microbially diverse, dynamic hydrothermal sediments.</title>
        <authorList>
            <person name="Dombrowski N."/>
            <person name="Teske A."/>
            <person name="Baker B.J."/>
        </authorList>
    </citation>
    <scope>NUCLEOTIDE SEQUENCE [LARGE SCALE GENOMIC DNA]</scope>
    <source>
        <strain evidence="3">B10_G13</strain>
    </source>
</reference>
<dbReference type="SUPFAM" id="SSF53756">
    <property type="entry name" value="UDP-Glycosyltransferase/glycogen phosphorylase"/>
    <property type="match status" value="1"/>
</dbReference>
<evidence type="ECO:0000313" key="3">
    <source>
        <dbReference type="EMBL" id="RKX68543.1"/>
    </source>
</evidence>
<comment type="caution">
    <text evidence="3">The sequence shown here is derived from an EMBL/GenBank/DDBJ whole genome shotgun (WGS) entry which is preliminary data.</text>
</comment>
<dbReference type="InterPro" id="IPR050194">
    <property type="entry name" value="Glycosyltransferase_grp1"/>
</dbReference>
<dbReference type="PANTHER" id="PTHR45947">
    <property type="entry name" value="SULFOQUINOVOSYL TRANSFERASE SQD2"/>
    <property type="match status" value="1"/>
</dbReference>
<feature type="domain" description="Glycosyl transferase family 1" evidence="1">
    <location>
        <begin position="184"/>
        <end position="349"/>
    </location>
</feature>
<dbReference type="GO" id="GO:0016757">
    <property type="term" value="F:glycosyltransferase activity"/>
    <property type="evidence" value="ECO:0007669"/>
    <property type="project" value="InterPro"/>
</dbReference>
<dbReference type="Pfam" id="PF00534">
    <property type="entry name" value="Glycos_transf_1"/>
    <property type="match status" value="1"/>
</dbReference>
<dbReference type="InterPro" id="IPR028098">
    <property type="entry name" value="Glyco_trans_4-like_N"/>
</dbReference>
<accession>A0A660SD08</accession>
<feature type="domain" description="Glycosyltransferase subfamily 4-like N-terminal" evidence="2">
    <location>
        <begin position="15"/>
        <end position="179"/>
    </location>
</feature>
<sequence length="377" mass="43001">MNILFVSENYYPHLGGITEHVYHLALELQNRGHNVVVLTGGAMSKGRRNTPKNISTIRVGQGILFPVNKSLTRFTFMKHPYKDVKRIMDEGNFDIVHIHGPITPFLPMAALKTAPKIKVVTYHAAHERNYLYFLLSKIIWDYFKMPHGMIAVSKVAEKSARIYINRKFTIIPNGVDINRFSPKIEPIQKLMDGKKNILFVGRFEPRKGLKYLLKAFPMIKKSVPNARLVIIGGGFYKGFYKQYIPPQYGKDIFLAGFVSGKDLPRYYASCDVFCSPAIGRESFGIILLEGMASRKCVIASDISGYRQVIDSNVNGILVPPREPDKLAESIVNVLNNDKLRNEIATNAREKAKKYAWKKVTNKIEDYYKKLLNKYDFD</sequence>
<evidence type="ECO:0008006" key="5">
    <source>
        <dbReference type="Google" id="ProtNLM"/>
    </source>
</evidence>
<protein>
    <recommendedName>
        <fullName evidence="5">Glycosyltransferase family 1 protein</fullName>
    </recommendedName>
</protein>
<dbReference type="CDD" id="cd03801">
    <property type="entry name" value="GT4_PimA-like"/>
    <property type="match status" value="1"/>
</dbReference>
<name>A0A660SD08_UNCT6</name>
<dbReference type="Proteomes" id="UP000271125">
    <property type="component" value="Unassembled WGS sequence"/>
</dbReference>
<dbReference type="InterPro" id="IPR001296">
    <property type="entry name" value="Glyco_trans_1"/>
</dbReference>
<proteinExistence type="predicted"/>
<dbReference type="Pfam" id="PF13439">
    <property type="entry name" value="Glyco_transf_4"/>
    <property type="match status" value="1"/>
</dbReference>
<evidence type="ECO:0000259" key="2">
    <source>
        <dbReference type="Pfam" id="PF13439"/>
    </source>
</evidence>
<organism evidence="3 4">
    <name type="scientific">candidate division TA06 bacterium</name>
    <dbReference type="NCBI Taxonomy" id="2250710"/>
    <lineage>
        <taxon>Bacteria</taxon>
        <taxon>Bacteria division TA06</taxon>
    </lineage>
</organism>